<dbReference type="InterPro" id="IPR003838">
    <property type="entry name" value="ABC3_permease_C"/>
</dbReference>
<evidence type="ECO:0000256" key="5">
    <source>
        <dbReference type="ARBA" id="ARBA00022618"/>
    </source>
</evidence>
<evidence type="ECO:0000256" key="2">
    <source>
        <dbReference type="ARBA" id="ARBA00007379"/>
    </source>
</evidence>
<dbReference type="Pfam" id="PF02687">
    <property type="entry name" value="FtsX"/>
    <property type="match status" value="1"/>
</dbReference>
<accession>B0CDE5</accession>
<evidence type="ECO:0000256" key="3">
    <source>
        <dbReference type="ARBA" id="ARBA00021907"/>
    </source>
</evidence>
<evidence type="ECO:0000256" key="6">
    <source>
        <dbReference type="ARBA" id="ARBA00022692"/>
    </source>
</evidence>
<feature type="transmembrane region" description="Helical" evidence="11">
    <location>
        <begin position="227"/>
        <end position="253"/>
    </location>
</feature>
<evidence type="ECO:0000256" key="11">
    <source>
        <dbReference type="SAM" id="Phobius"/>
    </source>
</evidence>
<dbReference type="KEGG" id="amr:AM1_1850"/>
<keyword evidence="8 10" id="KW-0472">Membrane</keyword>
<feature type="transmembrane region" description="Helical" evidence="11">
    <location>
        <begin position="35"/>
        <end position="55"/>
    </location>
</feature>
<evidence type="ECO:0000313" key="15">
    <source>
        <dbReference type="Proteomes" id="UP000000268"/>
    </source>
</evidence>
<protein>
    <recommendedName>
        <fullName evidence="3 10">Cell division protein FtsX</fullName>
    </recommendedName>
</protein>
<organism evidence="14 15">
    <name type="scientific">Acaryochloris marina (strain MBIC 11017)</name>
    <dbReference type="NCBI Taxonomy" id="329726"/>
    <lineage>
        <taxon>Bacteria</taxon>
        <taxon>Bacillati</taxon>
        <taxon>Cyanobacteriota</taxon>
        <taxon>Cyanophyceae</taxon>
        <taxon>Acaryochloridales</taxon>
        <taxon>Acaryochloridaceae</taxon>
        <taxon>Acaryochloris</taxon>
    </lineage>
</organism>
<dbReference type="InterPro" id="IPR040690">
    <property type="entry name" value="FtsX_ECD"/>
</dbReference>
<dbReference type="PANTHER" id="PTHR47755:SF1">
    <property type="entry name" value="CELL DIVISION PROTEIN FTSX"/>
    <property type="match status" value="1"/>
</dbReference>
<evidence type="ECO:0000256" key="8">
    <source>
        <dbReference type="ARBA" id="ARBA00023136"/>
    </source>
</evidence>
<dbReference type="PANTHER" id="PTHR47755">
    <property type="entry name" value="CELL DIVISION PROTEIN FTSX"/>
    <property type="match status" value="1"/>
</dbReference>
<sequence>MRSHPFQVPEQLKVVATKLTYLLQETGRGLKRGGWMNWAAISTVTVLLFLLGISLQTSWQVSGLLNNLGSRFEVAVYLKPEATGTQLKSSIAQFPDVSSIEVIPKDEAWKELLADLGTTDIAGATEGLGENPLVDALKVQANSAIAVPNLAKKIARLRGVETVQYLDEALKNLTQLNRGFSQISLGVVALLTLTAIAVITTTIRLIVVARNQEIEVMKLVGATTSWIYFPFVLQGITFGLVGAVIAWIFLVVIRQLMRTAFAQQPIFLQTLGEGLQLSPWQVVVLPLILLGFGSVVGIIGSLFAVRRFASK</sequence>
<evidence type="ECO:0000256" key="10">
    <source>
        <dbReference type="PIRNR" id="PIRNR003097"/>
    </source>
</evidence>
<evidence type="ECO:0000256" key="9">
    <source>
        <dbReference type="ARBA" id="ARBA00023306"/>
    </source>
</evidence>
<keyword evidence="4 10" id="KW-1003">Cell membrane</keyword>
<name>B0CDE5_ACAM1</name>
<proteinExistence type="inferred from homology"/>
<dbReference type="RefSeq" id="WP_012162373.1">
    <property type="nucleotide sequence ID" value="NC_009925.1"/>
</dbReference>
<dbReference type="Proteomes" id="UP000000268">
    <property type="component" value="Chromosome"/>
</dbReference>
<dbReference type="eggNOG" id="COG2177">
    <property type="taxonomic scope" value="Bacteria"/>
</dbReference>
<dbReference type="GO" id="GO:0051301">
    <property type="term" value="P:cell division"/>
    <property type="evidence" value="ECO:0007669"/>
    <property type="project" value="UniProtKB-KW"/>
</dbReference>
<dbReference type="PIRSF" id="PIRSF003097">
    <property type="entry name" value="FtsX"/>
    <property type="match status" value="1"/>
</dbReference>
<dbReference type="Gene3D" id="3.30.70.3040">
    <property type="match status" value="1"/>
</dbReference>
<comment type="subcellular location">
    <subcellularLocation>
        <location evidence="1">Cell membrane</location>
        <topology evidence="1">Multi-pass membrane protein</topology>
    </subcellularLocation>
</comment>
<feature type="domain" description="FtsX extracellular" evidence="13">
    <location>
        <begin position="73"/>
        <end position="163"/>
    </location>
</feature>
<keyword evidence="5 10" id="KW-0132">Cell division</keyword>
<gene>
    <name evidence="14" type="ordered locus">AM1_1850</name>
</gene>
<evidence type="ECO:0000256" key="4">
    <source>
        <dbReference type="ARBA" id="ARBA00022475"/>
    </source>
</evidence>
<keyword evidence="7 11" id="KW-1133">Transmembrane helix</keyword>
<feature type="transmembrane region" description="Helical" evidence="11">
    <location>
        <begin position="183"/>
        <end position="207"/>
    </location>
</feature>
<keyword evidence="6 11" id="KW-0812">Transmembrane</keyword>
<dbReference type="EMBL" id="CP000828">
    <property type="protein sequence ID" value="ABW26870.1"/>
    <property type="molecule type" value="Genomic_DNA"/>
</dbReference>
<evidence type="ECO:0000259" key="13">
    <source>
        <dbReference type="Pfam" id="PF18075"/>
    </source>
</evidence>
<dbReference type="GO" id="GO:0005886">
    <property type="term" value="C:plasma membrane"/>
    <property type="evidence" value="ECO:0007669"/>
    <property type="project" value="UniProtKB-SubCell"/>
</dbReference>
<dbReference type="Pfam" id="PF18075">
    <property type="entry name" value="FtsX_ECD"/>
    <property type="match status" value="1"/>
</dbReference>
<feature type="domain" description="ABC3 transporter permease C-terminal" evidence="12">
    <location>
        <begin position="187"/>
        <end position="306"/>
    </location>
</feature>
<feature type="transmembrane region" description="Helical" evidence="11">
    <location>
        <begin position="283"/>
        <end position="305"/>
    </location>
</feature>
<dbReference type="STRING" id="329726.AM1_1850"/>
<comment type="similarity">
    <text evidence="2 10">Belongs to the ABC-4 integral membrane protein family. FtsX subfamily.</text>
</comment>
<dbReference type="AlphaFoldDB" id="B0CDE5"/>
<dbReference type="InterPro" id="IPR004513">
    <property type="entry name" value="FtsX"/>
</dbReference>
<dbReference type="OrthoDB" id="9813411at2"/>
<reference evidence="14 15" key="1">
    <citation type="journal article" date="2008" name="Proc. Natl. Acad. Sci. U.S.A.">
        <title>Niche adaptation and genome expansion in the chlorophyll d-producing cyanobacterium Acaryochloris marina.</title>
        <authorList>
            <person name="Swingley W.D."/>
            <person name="Chen M."/>
            <person name="Cheung P.C."/>
            <person name="Conrad A.L."/>
            <person name="Dejesa L.C."/>
            <person name="Hao J."/>
            <person name="Honchak B.M."/>
            <person name="Karbach L.E."/>
            <person name="Kurdoglu A."/>
            <person name="Lahiri S."/>
            <person name="Mastrian S.D."/>
            <person name="Miyashita H."/>
            <person name="Page L."/>
            <person name="Ramakrishna P."/>
            <person name="Satoh S."/>
            <person name="Sattley W.M."/>
            <person name="Shimada Y."/>
            <person name="Taylor H.L."/>
            <person name="Tomo T."/>
            <person name="Tsuchiya T."/>
            <person name="Wang Z.T."/>
            <person name="Raymond J."/>
            <person name="Mimuro M."/>
            <person name="Blankenship R.E."/>
            <person name="Touchman J.W."/>
        </authorList>
    </citation>
    <scope>NUCLEOTIDE SEQUENCE [LARGE SCALE GENOMIC DNA]</scope>
    <source>
        <strain evidence="15">MBIC 11017</strain>
    </source>
</reference>
<evidence type="ECO:0000259" key="12">
    <source>
        <dbReference type="Pfam" id="PF02687"/>
    </source>
</evidence>
<dbReference type="HOGENOM" id="CLU_073546_2_1_3"/>
<evidence type="ECO:0000256" key="7">
    <source>
        <dbReference type="ARBA" id="ARBA00022989"/>
    </source>
</evidence>
<evidence type="ECO:0000313" key="14">
    <source>
        <dbReference type="EMBL" id="ABW26870.1"/>
    </source>
</evidence>
<evidence type="ECO:0000256" key="1">
    <source>
        <dbReference type="ARBA" id="ARBA00004651"/>
    </source>
</evidence>
<keyword evidence="15" id="KW-1185">Reference proteome</keyword>
<keyword evidence="9 10" id="KW-0131">Cell cycle</keyword>